<accession>A0A8H6UY53</accession>
<dbReference type="SUPFAM" id="SSF52540">
    <property type="entry name" value="P-loop containing nucleoside triphosphate hydrolases"/>
    <property type="match status" value="1"/>
</dbReference>
<dbReference type="EMBL" id="JACBAG010001778">
    <property type="protein sequence ID" value="KAF7182450.1"/>
    <property type="molecule type" value="Genomic_DNA"/>
</dbReference>
<feature type="compositionally biased region" description="Low complexity" evidence="2">
    <location>
        <begin position="159"/>
        <end position="174"/>
    </location>
</feature>
<organism evidence="4 7">
    <name type="scientific">Aspergillus felis</name>
    <dbReference type="NCBI Taxonomy" id="1287682"/>
    <lineage>
        <taxon>Eukaryota</taxon>
        <taxon>Fungi</taxon>
        <taxon>Dikarya</taxon>
        <taxon>Ascomycota</taxon>
        <taxon>Pezizomycotina</taxon>
        <taxon>Eurotiomycetes</taxon>
        <taxon>Eurotiomycetidae</taxon>
        <taxon>Eurotiales</taxon>
        <taxon>Aspergillaceae</taxon>
        <taxon>Aspergillus</taxon>
        <taxon>Aspergillus subgen. Fumigati</taxon>
    </lineage>
</organism>
<feature type="region of interest" description="Disordered" evidence="2">
    <location>
        <begin position="103"/>
        <end position="174"/>
    </location>
</feature>
<keyword evidence="6" id="KW-1185">Reference proteome</keyword>
<dbReference type="OrthoDB" id="4150765at2759"/>
<feature type="region of interest" description="Disordered" evidence="2">
    <location>
        <begin position="1"/>
        <end position="30"/>
    </location>
</feature>
<evidence type="ECO:0000256" key="2">
    <source>
        <dbReference type="SAM" id="MobiDB-lite"/>
    </source>
</evidence>
<dbReference type="Proteomes" id="UP000654922">
    <property type="component" value="Unassembled WGS sequence"/>
</dbReference>
<dbReference type="InterPro" id="IPR027417">
    <property type="entry name" value="P-loop_NTPase"/>
</dbReference>
<evidence type="ECO:0000313" key="6">
    <source>
        <dbReference type="Proteomes" id="UP000641853"/>
    </source>
</evidence>
<dbReference type="Gene3D" id="3.40.50.300">
    <property type="entry name" value="P-loop containing nucleotide triphosphate hydrolases"/>
    <property type="match status" value="1"/>
</dbReference>
<dbReference type="FunFam" id="3.40.50.300:FF:002000">
    <property type="entry name" value="Putative heat shock protein"/>
    <property type="match status" value="1"/>
</dbReference>
<comment type="caution">
    <text evidence="4">The sequence shown here is derived from an EMBL/GenBank/DDBJ whole genome shotgun (WGS) entry which is preliminary data.</text>
</comment>
<reference evidence="4" key="1">
    <citation type="submission" date="2020-06" db="EMBL/GenBank/DDBJ databases">
        <title>Draft genome sequences of strains closely related to Aspergillus parafelis and Aspergillus hiratsukae.</title>
        <authorList>
            <person name="Dos Santos R.A.C."/>
            <person name="Rivero-Menendez O."/>
            <person name="Steenwyk J.L."/>
            <person name="Mead M.E."/>
            <person name="Goldman G.H."/>
            <person name="Alastruey-Izquierdo A."/>
            <person name="Rokas A."/>
        </authorList>
    </citation>
    <scope>NUCLEOTIDE SEQUENCE</scope>
    <source>
        <strain evidence="4">CNM-CM5623</strain>
        <strain evidence="5">CNM-CM7691</strain>
    </source>
</reference>
<dbReference type="Proteomes" id="UP000641853">
    <property type="component" value="Unassembled WGS sequence"/>
</dbReference>
<dbReference type="InterPro" id="IPR030379">
    <property type="entry name" value="G_SEPTIN_dom"/>
</dbReference>
<dbReference type="PANTHER" id="PTHR18884">
    <property type="entry name" value="SEPTIN"/>
    <property type="match status" value="1"/>
</dbReference>
<dbReference type="PROSITE" id="PS51719">
    <property type="entry name" value="G_SEPTIN"/>
    <property type="match status" value="1"/>
</dbReference>
<proteinExistence type="inferred from homology"/>
<evidence type="ECO:0000313" key="5">
    <source>
        <dbReference type="EMBL" id="KAF7182450.1"/>
    </source>
</evidence>
<keyword evidence="1" id="KW-0547">Nucleotide-binding</keyword>
<keyword evidence="1" id="KW-0342">GTP-binding</keyword>
<name>A0A8H6UY53_9EURO</name>
<dbReference type="Pfam" id="PF00735">
    <property type="entry name" value="Septin"/>
    <property type="match status" value="1"/>
</dbReference>
<evidence type="ECO:0000313" key="4">
    <source>
        <dbReference type="EMBL" id="KAF7171538.1"/>
    </source>
</evidence>
<dbReference type="EMBL" id="JACBAE010001177">
    <property type="protein sequence ID" value="KAF7171538.1"/>
    <property type="molecule type" value="Genomic_DNA"/>
</dbReference>
<comment type="similarity">
    <text evidence="1">Belongs to the TRAFAC class TrmE-Era-EngA-EngB-Septin-like GTPase superfamily. Septin GTPase family.</text>
</comment>
<evidence type="ECO:0000256" key="1">
    <source>
        <dbReference type="RuleBase" id="RU004560"/>
    </source>
</evidence>
<dbReference type="GO" id="GO:0005525">
    <property type="term" value="F:GTP binding"/>
    <property type="evidence" value="ECO:0007669"/>
    <property type="project" value="UniProtKB-KW"/>
</dbReference>
<sequence>MRPPVPEVSMPRSRKSSIEQPWTDPRSTAPATFFLARSHTQHSEELSLEDSDVSKECMYGVQSLEDSVQEATRSSSQNIFDRSIGDRLSSGAAVADLRPDISLDINENGSEDENGVDAPPPLGRRRSTIRQFDTLRTEVSLQPPSDRASSRPLTPLNPDGPSSLPSSPKSVSNQSMKHFDDISITDDLSSHAVGSEDEGNDAREEPNSAGFDSTSQLIMPSIRMPSRRPFTDRGKTMGRFKVLIAGACGSGKTSLIKSIVQACEDIVHVDPFPSLSPSNLSARAQAPTAAAVISEIYASTKPYPPWWSDLEDSRVLRRRKSSGDIVLERNLCFVDTAANGLSRVGQTDAIVHHIQQQLLRATAAVNSSNTDFENLLAGNGGAQVDAVLYLISENTLAADIECIRKLCDWTNVIPLISKSDLLTPDQIATLKSSFHTKARMASLKPFHFGDVTSAAADGPSSHSPFAVSSAKVDDEDIMDASTLMNPDYVQPLAPSELSLLVQKLFDLDNMAWIRHSAAKKLVQRQHYQGQQWEVSRHNMNYLDGQSTVSRSTSSVLSTSYLDGITSPPSGRFPSYTMARISDYTRREEKMARVQLAKWASDLQRSLQNERERYAALTRGERAVWLTERLGECVVDGSLVPITKTPGFCGLHFPTENAGGRLFVRTQDGKKTEYRITSISPHDPLGIVWWSDDLKQRGWAIVQIVGSLGVVGGLALWLAKAWGLSSRSLSEWRFDCCSTCN</sequence>
<feature type="region of interest" description="Disordered" evidence="2">
    <location>
        <begin position="190"/>
        <end position="213"/>
    </location>
</feature>
<evidence type="ECO:0000313" key="7">
    <source>
        <dbReference type="Proteomes" id="UP000654922"/>
    </source>
</evidence>
<evidence type="ECO:0000259" key="3">
    <source>
        <dbReference type="PROSITE" id="PS51719"/>
    </source>
</evidence>
<dbReference type="AlphaFoldDB" id="A0A8H6UY53"/>
<protein>
    <recommendedName>
        <fullName evidence="3">Septin-type G domain-containing protein</fullName>
    </recommendedName>
</protein>
<gene>
    <name evidence="4" type="ORF">CNMCM5623_003846</name>
    <name evidence="5" type="ORF">CNMCM7691_002020</name>
</gene>
<feature type="domain" description="Septin-type G" evidence="3">
    <location>
        <begin position="236"/>
        <end position="531"/>
    </location>
</feature>